<feature type="region of interest" description="Disordered" evidence="5">
    <location>
        <begin position="296"/>
        <end position="326"/>
    </location>
</feature>
<evidence type="ECO:0000256" key="4">
    <source>
        <dbReference type="ARBA" id="ARBA00023136"/>
    </source>
</evidence>
<accession>A0ABN3UF63</accession>
<feature type="transmembrane region" description="Helical" evidence="6">
    <location>
        <begin position="173"/>
        <end position="200"/>
    </location>
</feature>
<evidence type="ECO:0000256" key="6">
    <source>
        <dbReference type="SAM" id="Phobius"/>
    </source>
</evidence>
<comment type="subcellular location">
    <subcellularLocation>
        <location evidence="1">Membrane</location>
        <topology evidence="1">Multi-pass membrane protein</topology>
    </subcellularLocation>
</comment>
<keyword evidence="2 6" id="KW-0812">Transmembrane</keyword>
<evidence type="ECO:0000256" key="3">
    <source>
        <dbReference type="ARBA" id="ARBA00022989"/>
    </source>
</evidence>
<feature type="transmembrane region" description="Helical" evidence="6">
    <location>
        <begin position="107"/>
        <end position="123"/>
    </location>
</feature>
<dbReference type="InterPro" id="IPR008521">
    <property type="entry name" value="Mg_trans_NIPA"/>
</dbReference>
<dbReference type="PANTHER" id="PTHR40761">
    <property type="entry name" value="CONSERVED INTEGRAL MEMBRANE ALANINE VALINE AND LEUCINE RICH PROTEIN-RELATED"/>
    <property type="match status" value="1"/>
</dbReference>
<evidence type="ECO:0000313" key="7">
    <source>
        <dbReference type="EMBL" id="GAA2731602.1"/>
    </source>
</evidence>
<feature type="transmembrane region" description="Helical" evidence="6">
    <location>
        <begin position="273"/>
        <end position="289"/>
    </location>
</feature>
<dbReference type="EMBL" id="BAAATZ010000020">
    <property type="protein sequence ID" value="GAA2731602.1"/>
    <property type="molecule type" value="Genomic_DNA"/>
</dbReference>
<feature type="transmembrane region" description="Helical" evidence="6">
    <location>
        <begin position="206"/>
        <end position="226"/>
    </location>
</feature>
<organism evidence="7 8">
    <name type="scientific">Actinocorallia aurantiaca</name>
    <dbReference type="NCBI Taxonomy" id="46204"/>
    <lineage>
        <taxon>Bacteria</taxon>
        <taxon>Bacillati</taxon>
        <taxon>Actinomycetota</taxon>
        <taxon>Actinomycetes</taxon>
        <taxon>Streptosporangiales</taxon>
        <taxon>Thermomonosporaceae</taxon>
        <taxon>Actinocorallia</taxon>
    </lineage>
</organism>
<dbReference type="Pfam" id="PF05653">
    <property type="entry name" value="Mg_trans_NIPA"/>
    <property type="match status" value="1"/>
</dbReference>
<dbReference type="InterPro" id="IPR037185">
    <property type="entry name" value="EmrE-like"/>
</dbReference>
<evidence type="ECO:0008006" key="9">
    <source>
        <dbReference type="Google" id="ProtNLM"/>
    </source>
</evidence>
<evidence type="ECO:0000256" key="2">
    <source>
        <dbReference type="ARBA" id="ARBA00022692"/>
    </source>
</evidence>
<keyword evidence="8" id="KW-1185">Reference proteome</keyword>
<feature type="transmembrane region" description="Helical" evidence="6">
    <location>
        <begin position="143"/>
        <end position="161"/>
    </location>
</feature>
<feature type="transmembrane region" description="Helical" evidence="6">
    <location>
        <begin position="79"/>
        <end position="100"/>
    </location>
</feature>
<sequence length="326" mass="34775">MDGVNLGSVGAALLGTSVYYVAFLFFRQAASRMPPLRGSRPFHAAWNMLTDGVWFTGGILLFIGLAYEVIAFSSLPLGVAQPVFTVSLVLLLAYATLFLGERLSAREWTSVAMFGVATVMLGLSAAETDGTDLASRSPTAPELMLVTIPPLLIAGLVWLVGDRRRGGRHARPLAGVAYGIGAGVCSGVAETGIRGIAAVWASEGTVWALVTSPFPYLTLGMAAIALAQLQIALQRCRITIVATLITVTGRTMLVLCSPVLFDEPWPDGLVPTVLRTGGFVLTLLAIVLFPRHEMPRPSVAPRYGPRRREPAPAPAREDRSPQLNRP</sequence>
<dbReference type="Proteomes" id="UP001501842">
    <property type="component" value="Unassembled WGS sequence"/>
</dbReference>
<keyword evidence="4 6" id="KW-0472">Membrane</keyword>
<evidence type="ECO:0000256" key="5">
    <source>
        <dbReference type="SAM" id="MobiDB-lite"/>
    </source>
</evidence>
<evidence type="ECO:0000313" key="8">
    <source>
        <dbReference type="Proteomes" id="UP001501842"/>
    </source>
</evidence>
<name>A0ABN3UF63_9ACTN</name>
<gene>
    <name evidence="7" type="ORF">GCM10010439_47420</name>
</gene>
<reference evidence="7 8" key="1">
    <citation type="journal article" date="2019" name="Int. J. Syst. Evol. Microbiol.">
        <title>The Global Catalogue of Microorganisms (GCM) 10K type strain sequencing project: providing services to taxonomists for standard genome sequencing and annotation.</title>
        <authorList>
            <consortium name="The Broad Institute Genomics Platform"/>
            <consortium name="The Broad Institute Genome Sequencing Center for Infectious Disease"/>
            <person name="Wu L."/>
            <person name="Ma J."/>
        </authorList>
    </citation>
    <scope>NUCLEOTIDE SEQUENCE [LARGE SCALE GENOMIC DNA]</scope>
    <source>
        <strain evidence="7 8">JCM 8201</strain>
    </source>
</reference>
<keyword evidence="3 6" id="KW-1133">Transmembrane helix</keyword>
<dbReference type="PANTHER" id="PTHR40761:SF1">
    <property type="entry name" value="CONSERVED INTEGRAL MEMBRANE ALANINE VALINE AND LEUCINE RICH PROTEIN-RELATED"/>
    <property type="match status" value="1"/>
</dbReference>
<evidence type="ECO:0000256" key="1">
    <source>
        <dbReference type="ARBA" id="ARBA00004141"/>
    </source>
</evidence>
<proteinExistence type="predicted"/>
<dbReference type="SUPFAM" id="SSF103481">
    <property type="entry name" value="Multidrug resistance efflux transporter EmrE"/>
    <property type="match status" value="1"/>
</dbReference>
<dbReference type="Gene3D" id="1.10.3730.20">
    <property type="match status" value="1"/>
</dbReference>
<comment type="caution">
    <text evidence="7">The sequence shown here is derived from an EMBL/GenBank/DDBJ whole genome shotgun (WGS) entry which is preliminary data.</text>
</comment>
<feature type="transmembrane region" description="Helical" evidence="6">
    <location>
        <begin position="6"/>
        <end position="26"/>
    </location>
</feature>
<dbReference type="RefSeq" id="WP_344452889.1">
    <property type="nucleotide sequence ID" value="NZ_BAAATZ010000020.1"/>
</dbReference>
<feature type="transmembrane region" description="Helical" evidence="6">
    <location>
        <begin position="238"/>
        <end position="261"/>
    </location>
</feature>
<feature type="compositionally biased region" description="Basic and acidic residues" evidence="5">
    <location>
        <begin position="306"/>
        <end position="320"/>
    </location>
</feature>
<feature type="transmembrane region" description="Helical" evidence="6">
    <location>
        <begin position="46"/>
        <end position="67"/>
    </location>
</feature>
<protein>
    <recommendedName>
        <fullName evidence="9">Magnesium transporter NIPA</fullName>
    </recommendedName>
</protein>